<dbReference type="PANTHER" id="PTHR33142">
    <property type="entry name" value="CYCLIN-DEPENDENT PROTEIN KINASE INHIBITOR SMR13"/>
    <property type="match status" value="1"/>
</dbReference>
<dbReference type="InterPro" id="IPR040389">
    <property type="entry name" value="SMR"/>
</dbReference>
<gene>
    <name evidence="4" type="ORF">TEA_027672</name>
</gene>
<comment type="caution">
    <text evidence="4">The sequence shown here is derived from an EMBL/GenBank/DDBJ whole genome shotgun (WGS) entry which is preliminary data.</text>
</comment>
<dbReference type="GO" id="GO:0005634">
    <property type="term" value="C:nucleus"/>
    <property type="evidence" value="ECO:0007669"/>
    <property type="project" value="TreeGrafter"/>
</dbReference>
<dbReference type="GO" id="GO:0032875">
    <property type="term" value="P:regulation of DNA endoreduplication"/>
    <property type="evidence" value="ECO:0007669"/>
    <property type="project" value="InterPro"/>
</dbReference>
<dbReference type="AlphaFoldDB" id="A0A4S4DXK4"/>
<sequence length="164" mass="18517">MRGGCEEAEEKSEGDDGKMMMMMVMMMRELVQVPSIFSQMASSSRRRKRRTRKPRRTQYKKRLNRSKNKEMSIDLAVNSSITNSDHLSKISIIDVDDGVGVTSSGCSTPKGPRFQIPPILTCPPAPKKQRVASNCSLLRRTPIAFFAPPDLELFFSFALRDIMV</sequence>
<keyword evidence="5" id="KW-1185">Reference proteome</keyword>
<evidence type="ECO:0000313" key="4">
    <source>
        <dbReference type="EMBL" id="THG07834.1"/>
    </source>
</evidence>
<keyword evidence="1" id="KW-0649">Protein kinase inhibitor</keyword>
<evidence type="ECO:0000256" key="3">
    <source>
        <dbReference type="SAM" id="MobiDB-lite"/>
    </source>
</evidence>
<proteinExistence type="predicted"/>
<dbReference type="GO" id="GO:0004860">
    <property type="term" value="F:protein kinase inhibitor activity"/>
    <property type="evidence" value="ECO:0007669"/>
    <property type="project" value="UniProtKB-KW"/>
</dbReference>
<accession>A0A4S4DXK4</accession>
<dbReference type="Proteomes" id="UP000306102">
    <property type="component" value="Unassembled WGS sequence"/>
</dbReference>
<reference evidence="4 5" key="1">
    <citation type="journal article" date="2018" name="Proc. Natl. Acad. Sci. U.S.A.">
        <title>Draft genome sequence of Camellia sinensis var. sinensis provides insights into the evolution of the tea genome and tea quality.</title>
        <authorList>
            <person name="Wei C."/>
            <person name="Yang H."/>
            <person name="Wang S."/>
            <person name="Zhao J."/>
            <person name="Liu C."/>
            <person name="Gao L."/>
            <person name="Xia E."/>
            <person name="Lu Y."/>
            <person name="Tai Y."/>
            <person name="She G."/>
            <person name="Sun J."/>
            <person name="Cao H."/>
            <person name="Tong W."/>
            <person name="Gao Q."/>
            <person name="Li Y."/>
            <person name="Deng W."/>
            <person name="Jiang X."/>
            <person name="Wang W."/>
            <person name="Chen Q."/>
            <person name="Zhang S."/>
            <person name="Li H."/>
            <person name="Wu J."/>
            <person name="Wang P."/>
            <person name="Li P."/>
            <person name="Shi C."/>
            <person name="Zheng F."/>
            <person name="Jian J."/>
            <person name="Huang B."/>
            <person name="Shan D."/>
            <person name="Shi M."/>
            <person name="Fang C."/>
            <person name="Yue Y."/>
            <person name="Li F."/>
            <person name="Li D."/>
            <person name="Wei S."/>
            <person name="Han B."/>
            <person name="Jiang C."/>
            <person name="Yin Y."/>
            <person name="Xia T."/>
            <person name="Zhang Z."/>
            <person name="Bennetzen J.L."/>
            <person name="Zhao S."/>
            <person name="Wan X."/>
        </authorList>
    </citation>
    <scope>NUCLEOTIDE SEQUENCE [LARGE SCALE GENOMIC DNA]</scope>
    <source>
        <strain evidence="5">cv. Shuchazao</strain>
        <tissue evidence="4">Leaf</tissue>
    </source>
</reference>
<keyword evidence="2" id="KW-0131">Cell cycle</keyword>
<evidence type="ECO:0000313" key="5">
    <source>
        <dbReference type="Proteomes" id="UP000306102"/>
    </source>
</evidence>
<evidence type="ECO:0000256" key="1">
    <source>
        <dbReference type="ARBA" id="ARBA00023013"/>
    </source>
</evidence>
<organism evidence="4 5">
    <name type="scientific">Camellia sinensis var. sinensis</name>
    <name type="common">China tea</name>
    <dbReference type="NCBI Taxonomy" id="542762"/>
    <lineage>
        <taxon>Eukaryota</taxon>
        <taxon>Viridiplantae</taxon>
        <taxon>Streptophyta</taxon>
        <taxon>Embryophyta</taxon>
        <taxon>Tracheophyta</taxon>
        <taxon>Spermatophyta</taxon>
        <taxon>Magnoliopsida</taxon>
        <taxon>eudicotyledons</taxon>
        <taxon>Gunneridae</taxon>
        <taxon>Pentapetalae</taxon>
        <taxon>asterids</taxon>
        <taxon>Ericales</taxon>
        <taxon>Theaceae</taxon>
        <taxon>Camellia</taxon>
    </lineage>
</organism>
<protein>
    <submittedName>
        <fullName evidence="4">Uncharacterized protein</fullName>
    </submittedName>
</protein>
<feature type="region of interest" description="Disordered" evidence="3">
    <location>
        <begin position="37"/>
        <end position="65"/>
    </location>
</feature>
<evidence type="ECO:0000256" key="2">
    <source>
        <dbReference type="ARBA" id="ARBA00023306"/>
    </source>
</evidence>
<dbReference type="EMBL" id="SDRB02009741">
    <property type="protein sequence ID" value="THG07834.1"/>
    <property type="molecule type" value="Genomic_DNA"/>
</dbReference>
<dbReference type="PANTHER" id="PTHR33142:SF8">
    <property type="entry name" value="CYCLIN-DEPENDENT PROTEIN KINASE INHIBITOR SMR9"/>
    <property type="match status" value="1"/>
</dbReference>
<feature type="compositionally biased region" description="Basic residues" evidence="3">
    <location>
        <begin position="44"/>
        <end position="65"/>
    </location>
</feature>
<name>A0A4S4DXK4_CAMSN</name>